<gene>
    <name evidence="2" type="ORF">CLV63_11197</name>
</gene>
<sequence>MIMTADLSPLDFPFDSDLTERALDIAVQQFADHGPNSTDMARVAAAVERGTGARPVDFRRAYPTRLDLVYAITLRTTRRFVLRQIDGFDADSPPIDRISRLIRAHIEFRWEHRVEEELRRAAAPALRSISSARYRELSGLMRDYRDHVRRLIEAAQSTGAVTANDAAGAAANLIATLDGILNWYEPSGGLSLSELGDVYVDLIIHHHLGAPRE</sequence>
<evidence type="ECO:0000259" key="1">
    <source>
        <dbReference type="Pfam" id="PF17932"/>
    </source>
</evidence>
<evidence type="ECO:0000313" key="3">
    <source>
        <dbReference type="Proteomes" id="UP000240542"/>
    </source>
</evidence>
<dbReference type="InterPro" id="IPR009057">
    <property type="entry name" value="Homeodomain-like_sf"/>
</dbReference>
<name>A0A2P8DH05_9ACTN</name>
<protein>
    <submittedName>
        <fullName evidence="2">TetR family transcriptional regulator</fullName>
    </submittedName>
</protein>
<dbReference type="EMBL" id="PYGA01000011">
    <property type="protein sequence ID" value="PSK96502.1"/>
    <property type="molecule type" value="Genomic_DNA"/>
</dbReference>
<feature type="domain" description="HTH-type transcriptional repressor KstR2 C-terminal" evidence="1">
    <location>
        <begin position="92"/>
        <end position="205"/>
    </location>
</feature>
<evidence type="ECO:0000313" key="2">
    <source>
        <dbReference type="EMBL" id="PSK96502.1"/>
    </source>
</evidence>
<dbReference type="OrthoDB" id="1669699at2"/>
<dbReference type="Proteomes" id="UP000240542">
    <property type="component" value="Unassembled WGS sequence"/>
</dbReference>
<dbReference type="InterPro" id="IPR036271">
    <property type="entry name" value="Tet_transcr_reg_TetR-rel_C_sf"/>
</dbReference>
<comment type="caution">
    <text evidence="2">The sequence shown here is derived from an EMBL/GenBank/DDBJ whole genome shotgun (WGS) entry which is preliminary data.</text>
</comment>
<proteinExistence type="predicted"/>
<accession>A0A2P8DH05</accession>
<organism evidence="2 3">
    <name type="scientific">Murinocardiopsis flavida</name>
    <dbReference type="NCBI Taxonomy" id="645275"/>
    <lineage>
        <taxon>Bacteria</taxon>
        <taxon>Bacillati</taxon>
        <taxon>Actinomycetota</taxon>
        <taxon>Actinomycetes</taxon>
        <taxon>Streptosporangiales</taxon>
        <taxon>Nocardiopsidaceae</taxon>
        <taxon>Murinocardiopsis</taxon>
    </lineage>
</organism>
<dbReference type="SUPFAM" id="SSF48498">
    <property type="entry name" value="Tetracyclin repressor-like, C-terminal domain"/>
    <property type="match status" value="1"/>
</dbReference>
<dbReference type="Gene3D" id="1.10.357.10">
    <property type="entry name" value="Tetracycline Repressor, domain 2"/>
    <property type="match status" value="1"/>
</dbReference>
<dbReference type="RefSeq" id="WP_106583889.1">
    <property type="nucleotide sequence ID" value="NZ_PYGA01000011.1"/>
</dbReference>
<dbReference type="Pfam" id="PF17932">
    <property type="entry name" value="TetR_C_24"/>
    <property type="match status" value="1"/>
</dbReference>
<dbReference type="InterPro" id="IPR041490">
    <property type="entry name" value="KstR2_TetR_C"/>
</dbReference>
<dbReference type="SUPFAM" id="SSF46689">
    <property type="entry name" value="Homeodomain-like"/>
    <property type="match status" value="1"/>
</dbReference>
<dbReference type="AlphaFoldDB" id="A0A2P8DH05"/>
<keyword evidence="3" id="KW-1185">Reference proteome</keyword>
<reference evidence="2 3" key="1">
    <citation type="submission" date="2018-03" db="EMBL/GenBank/DDBJ databases">
        <title>Genomic Encyclopedia of Archaeal and Bacterial Type Strains, Phase II (KMG-II): from individual species to whole genera.</title>
        <authorList>
            <person name="Goeker M."/>
        </authorList>
    </citation>
    <scope>NUCLEOTIDE SEQUENCE [LARGE SCALE GENOMIC DNA]</scope>
    <source>
        <strain evidence="2 3">DSM 45312</strain>
    </source>
</reference>